<evidence type="ECO:0000259" key="1">
    <source>
        <dbReference type="Pfam" id="PF13452"/>
    </source>
</evidence>
<organism evidence="2 3">
    <name type="scientific">Nocardia nova SH22a</name>
    <dbReference type="NCBI Taxonomy" id="1415166"/>
    <lineage>
        <taxon>Bacteria</taxon>
        <taxon>Bacillati</taxon>
        <taxon>Actinomycetota</taxon>
        <taxon>Actinomycetes</taxon>
        <taxon>Mycobacteriales</taxon>
        <taxon>Nocardiaceae</taxon>
        <taxon>Nocardia</taxon>
    </lineage>
</organism>
<sequence>MGRSFVDTPSAAPRYGEQRFRSRGDWAIAGDAIREYARAIGAADPIHCDERAAAARGFDALVAPPTFAATVWMRAEEGLLEAMVPGFHTGRIVHADRTLEIARPLLAGDRIGCEIEFESFRHYRDYDVVSVTTLLRDRDEQVVTTGSSTLLVHTRPEVCAPFEAARPPLGLEPLPPRRCLRTTRRGRGAASPHRPVVDLGPLAVGTDLPGDTVTIAADDVMRHADAMDARGERPGSAAGAVPGMLTLGLISGYLGRWLGDPTALTKLRVQYAPKMHYLPVAPDAPAPIRFGGQVGWLSSRRRMVTVVVDALSKGRKLFGYATAEARLG</sequence>
<gene>
    <name evidence="2" type="ORF">NONO_c14820</name>
</gene>
<dbReference type="Proteomes" id="UP000019150">
    <property type="component" value="Chromosome"/>
</dbReference>
<dbReference type="EMBL" id="CP006850">
    <property type="protein sequence ID" value="AHH16285.1"/>
    <property type="molecule type" value="Genomic_DNA"/>
</dbReference>
<evidence type="ECO:0000313" key="2">
    <source>
        <dbReference type="EMBL" id="AHH16285.1"/>
    </source>
</evidence>
<accession>W5TAC1</accession>
<dbReference type="InterPro" id="IPR050965">
    <property type="entry name" value="UPF0336/Enoyl-CoA_hydratase"/>
</dbReference>
<dbReference type="GO" id="GO:0019171">
    <property type="term" value="F:(3R)-hydroxyacyl-[acyl-carrier-protein] dehydratase activity"/>
    <property type="evidence" value="ECO:0007669"/>
    <property type="project" value="TreeGrafter"/>
</dbReference>
<dbReference type="OrthoDB" id="5415111at2"/>
<dbReference type="Pfam" id="PF13452">
    <property type="entry name" value="FAS1_DH_region"/>
    <property type="match status" value="1"/>
</dbReference>
<dbReference type="STRING" id="1415166.NONO_c14820"/>
<dbReference type="InterPro" id="IPR039569">
    <property type="entry name" value="FAS1-like_DH_region"/>
</dbReference>
<dbReference type="eggNOG" id="COG2030">
    <property type="taxonomic scope" value="Bacteria"/>
</dbReference>
<dbReference type="InterPro" id="IPR029069">
    <property type="entry name" value="HotDog_dom_sf"/>
</dbReference>
<keyword evidence="3" id="KW-1185">Reference proteome</keyword>
<dbReference type="KEGG" id="nno:NONO_c14820"/>
<dbReference type="SUPFAM" id="SSF54637">
    <property type="entry name" value="Thioesterase/thiol ester dehydrase-isomerase"/>
    <property type="match status" value="1"/>
</dbReference>
<dbReference type="AlphaFoldDB" id="W5TAC1"/>
<dbReference type="PATRIC" id="fig|1415166.3.peg.1508"/>
<reference evidence="2 3" key="1">
    <citation type="journal article" date="2014" name="Appl. Environ. Microbiol.">
        <title>Insights into the Microbial Degradation of Rubber and Gutta-Percha by Analysis of the Complete Genome of Nocardia nova SH22a.</title>
        <authorList>
            <person name="Luo Q."/>
            <person name="Hiessl S."/>
            <person name="Poehlein A."/>
            <person name="Daniel R."/>
            <person name="Steinbuchel A."/>
        </authorList>
    </citation>
    <scope>NUCLEOTIDE SEQUENCE [LARGE SCALE GENOMIC DNA]</scope>
    <source>
        <strain evidence="2">SH22a</strain>
    </source>
</reference>
<dbReference type="CDD" id="cd03441">
    <property type="entry name" value="R_hydratase_like"/>
    <property type="match status" value="1"/>
</dbReference>
<protein>
    <submittedName>
        <fullName evidence="2">Putative MaoC-like dehydratase</fullName>
    </submittedName>
</protein>
<dbReference type="GO" id="GO:0006633">
    <property type="term" value="P:fatty acid biosynthetic process"/>
    <property type="evidence" value="ECO:0007669"/>
    <property type="project" value="TreeGrafter"/>
</dbReference>
<dbReference type="PANTHER" id="PTHR43437">
    <property type="entry name" value="HYDROXYACYL-THIOESTER DEHYDRATASE TYPE 2, MITOCHONDRIAL-RELATED"/>
    <property type="match status" value="1"/>
</dbReference>
<name>W5TAC1_9NOCA</name>
<dbReference type="Gene3D" id="3.10.129.10">
    <property type="entry name" value="Hotdog Thioesterase"/>
    <property type="match status" value="2"/>
</dbReference>
<dbReference type="HOGENOM" id="CLU_069117_0_0_11"/>
<evidence type="ECO:0000313" key="3">
    <source>
        <dbReference type="Proteomes" id="UP000019150"/>
    </source>
</evidence>
<dbReference type="PANTHER" id="PTHR43437:SF3">
    <property type="entry name" value="HYDROXYACYL-THIOESTER DEHYDRATASE TYPE 2, MITOCHONDRIAL"/>
    <property type="match status" value="1"/>
</dbReference>
<proteinExistence type="predicted"/>
<feature type="domain" description="FAS1-like dehydratase" evidence="1">
    <location>
        <begin position="24"/>
        <end position="144"/>
    </location>
</feature>
<dbReference type="RefSeq" id="WP_025347801.1">
    <property type="nucleotide sequence ID" value="NZ_CP006850.1"/>
</dbReference>